<dbReference type="EMBL" id="NCWV01000025">
    <property type="protein sequence ID" value="PAK87954.1"/>
    <property type="molecule type" value="Genomic_DNA"/>
</dbReference>
<sequence>MSTKNYSKIWDKSSSEKKYDDKLASNTLLDSNKILETDNKAEIKFYSDDSKKSFLEKEDQFTNFLNKNQVEDFKFRMLEFLTKPNSLYNSTSHWHKVDKNKRLKHLFSLKLSAEDITKHLDDVHKVHIVDNFGTMTAYRIYLYKNIEKNEYLIFLIDPLHLAIPSEETLNDKVYINNRSNTICISDII</sequence>
<reference evidence="1 3" key="1">
    <citation type="submission" date="2017-04" db="EMBL/GenBank/DDBJ databases">
        <title>Kefir bacterial isolates.</title>
        <authorList>
            <person name="Kim Y."/>
            <person name="Blasche S."/>
            <person name="Patil K.R."/>
        </authorList>
    </citation>
    <scope>NUCLEOTIDE SEQUENCE [LARGE SCALE GENOMIC DNA]</scope>
    <source>
        <strain evidence="1 3">OG2</strain>
    </source>
</reference>
<evidence type="ECO:0000313" key="4">
    <source>
        <dbReference type="Proteomes" id="UP000279235"/>
    </source>
</evidence>
<reference evidence="4" key="2">
    <citation type="submission" date="2018-05" db="EMBL/GenBank/DDBJ databases">
        <authorList>
            <person name="Duru I."/>
        </authorList>
    </citation>
    <scope>NUCLEOTIDE SEQUENCE [LARGE SCALE GENOMIC DNA]</scope>
</reference>
<gene>
    <name evidence="2" type="ORF">AMHIJAGA_01079</name>
    <name evidence="1" type="ORF">B8W88_11925</name>
</gene>
<dbReference type="Proteomes" id="UP000279235">
    <property type="component" value="Unassembled WGS sequence"/>
</dbReference>
<dbReference type="RefSeq" id="WP_010905422.1">
    <property type="nucleotide sequence ID" value="NZ_CP033607.1"/>
</dbReference>
<evidence type="ECO:0000313" key="3">
    <source>
        <dbReference type="Proteomes" id="UP000215635"/>
    </source>
</evidence>
<name>A0A3N6KM84_9LACT</name>
<reference evidence="2" key="3">
    <citation type="submission" date="2018-05" db="EMBL/GenBank/DDBJ databases">
        <authorList>
            <person name="Lanie J.A."/>
            <person name="Ng W.-L."/>
            <person name="Kazmierczak K.M."/>
            <person name="Andrzejewski T.M."/>
            <person name="Davidsen T.M."/>
            <person name="Wayne K.J."/>
            <person name="Tettelin H."/>
            <person name="Glass J.I."/>
            <person name="Rusch D."/>
            <person name="Podicherti R."/>
            <person name="Tsui H.-C.T."/>
            <person name="Winkler M.E."/>
        </authorList>
    </citation>
    <scope>NUCLEOTIDE SEQUENCE</scope>
    <source>
        <strain evidence="2">Lactococcus lactis</strain>
    </source>
</reference>
<proteinExistence type="predicted"/>
<evidence type="ECO:0000313" key="2">
    <source>
        <dbReference type="EMBL" id="SPS11145.1"/>
    </source>
</evidence>
<dbReference type="AlphaFoldDB" id="A0A3N6KM84"/>
<organism evidence="2 4">
    <name type="scientific">Lactococcus lactis</name>
    <dbReference type="NCBI Taxonomy" id="1358"/>
    <lineage>
        <taxon>Bacteria</taxon>
        <taxon>Bacillati</taxon>
        <taxon>Bacillota</taxon>
        <taxon>Bacilli</taxon>
        <taxon>Lactobacillales</taxon>
        <taxon>Streptococcaceae</taxon>
        <taxon>Lactococcus</taxon>
    </lineage>
</organism>
<protein>
    <submittedName>
        <fullName evidence="2">Uncharacterized protein</fullName>
    </submittedName>
</protein>
<accession>A0A3N6KM84</accession>
<evidence type="ECO:0000313" key="1">
    <source>
        <dbReference type="EMBL" id="PAK87954.1"/>
    </source>
</evidence>
<dbReference type="EMBL" id="OGTW02000044">
    <property type="protein sequence ID" value="SPS11145.1"/>
    <property type="molecule type" value="Genomic_DNA"/>
</dbReference>
<dbReference type="Proteomes" id="UP000215635">
    <property type="component" value="Unassembled WGS sequence"/>
</dbReference>